<proteinExistence type="evidence at protein level"/>
<dbReference type="PDBsum" id="6A8K"/>
<dbReference type="InterPro" id="IPR021884">
    <property type="entry name" value="Ice-bd_prot"/>
</dbReference>
<evidence type="ECO:0000256" key="2">
    <source>
        <dbReference type="ARBA" id="ARBA00022729"/>
    </source>
</evidence>
<dbReference type="AlphaFoldDB" id="D0FHA3"/>
<keyword evidence="4" id="KW-0002">3D-structure</keyword>
<comment type="similarity">
    <text evidence="1">Belongs to the ice-binding protein family.</text>
</comment>
<evidence type="ECO:0000256" key="1">
    <source>
        <dbReference type="ARBA" id="ARBA00005445"/>
    </source>
</evidence>
<dbReference type="Pfam" id="PF11999">
    <property type="entry name" value="Ice_binding"/>
    <property type="match status" value="1"/>
</dbReference>
<keyword evidence="2" id="KW-0732">Signal</keyword>
<dbReference type="PDB" id="6A8K">
    <property type="method" value="X-ray"/>
    <property type="resolution" value="1.40 A"/>
    <property type="chains" value="A=42-298"/>
</dbReference>
<dbReference type="SMR" id="D0FHA3"/>
<evidence type="ECO:0000313" key="3">
    <source>
        <dbReference type="EMBL" id="ACX36851.1"/>
    </source>
</evidence>
<reference evidence="4" key="2">
    <citation type="journal article" date="2018" name="Phys. Chem. Chem. Phys.">
        <title>Multiple binding modes of a moderate ice-binding protein from a polar microalga.</title>
        <authorList>
            <person name="Kondo H."/>
            <person name="Mochizuki K."/>
            <person name="Bayer-Giraldi M."/>
        </authorList>
    </citation>
    <scope>X-RAY CRYSTALLOGRAPHY (1.40 ANGSTROMS) OF 42-298</scope>
</reference>
<feature type="non-terminal residue" evidence="3">
    <location>
        <position position="1"/>
    </location>
</feature>
<reference evidence="3" key="1">
    <citation type="journal article" date="2010" name="Environ. Microbiol.">
        <title>Antifreeze proteins in polar sea ice diatoms: diversity and gene expression in the genus Fragilariopsis.</title>
        <authorList>
            <person name="Bayer-Giraldi M."/>
            <person name="Uhlig C."/>
            <person name="John U."/>
            <person name="Mock T."/>
            <person name="Valentin K."/>
        </authorList>
    </citation>
    <scope>NUCLEOTIDE SEQUENCE</scope>
</reference>
<sequence length="298" mass="30246">EQTKPSTTTLPPQSKSKSKSKMMNLNLFLISAAAMVSVASASTALPPSPPAVNLGTAEDFVILAKAGVTNVPGGAITGDIGVSPIAASAMTGFDLVMDSSNEFSTSTEITGKAYAPDYMSPTGTKLTTAVSDMLTAYNDAAARPVTGGPFGNSLSGETYTNLGAGEIGGLTLTRGVYTYDINVSITSGKVTFHGGADDVFIIKTSKSVLQAANTEVVLTGGAQAKNIFWSVAQEVNVGAGAHMEGILLVKTAVKFITGSSFVGRVLSATAVTLQSAAITAPATSAPTTRRGLRGLQVA</sequence>
<name>D0FHA3_9STRA</name>
<dbReference type="EMBL" id="GU001148">
    <property type="protein sequence ID" value="ACX36851.1"/>
    <property type="molecule type" value="Genomic_DNA"/>
</dbReference>
<evidence type="ECO:0007829" key="4">
    <source>
        <dbReference type="PDB" id="6A8K"/>
    </source>
</evidence>
<organism evidence="3">
    <name type="scientific">Fragilariopsis cylindrus</name>
    <dbReference type="NCBI Taxonomy" id="186039"/>
    <lineage>
        <taxon>Eukaryota</taxon>
        <taxon>Sar</taxon>
        <taxon>Stramenopiles</taxon>
        <taxon>Ochrophyta</taxon>
        <taxon>Bacillariophyta</taxon>
        <taxon>Bacillariophyceae</taxon>
        <taxon>Bacillariophycidae</taxon>
        <taxon>Bacillariales</taxon>
        <taxon>Bacillariaceae</taxon>
        <taxon>Fragilariopsis</taxon>
    </lineage>
</organism>
<accession>D0FHA3</accession>
<protein>
    <submittedName>
        <fullName evidence="3">Ice binding protein 1</fullName>
    </submittedName>
</protein>